<evidence type="ECO:0000313" key="9">
    <source>
        <dbReference type="EMBL" id="MBC8546870.1"/>
    </source>
</evidence>
<comment type="subcellular location">
    <subcellularLocation>
        <location evidence="1">Cell membrane</location>
        <topology evidence="1">Multi-pass membrane protein</topology>
    </subcellularLocation>
</comment>
<evidence type="ECO:0000256" key="3">
    <source>
        <dbReference type="ARBA" id="ARBA00022475"/>
    </source>
</evidence>
<keyword evidence="7 8" id="KW-0472">Membrane</keyword>
<keyword evidence="4 8" id="KW-0812">Transmembrane</keyword>
<evidence type="ECO:0000313" key="10">
    <source>
        <dbReference type="Proteomes" id="UP000653127"/>
    </source>
</evidence>
<keyword evidence="3" id="KW-1003">Cell membrane</keyword>
<dbReference type="Pfam" id="PF04093">
    <property type="entry name" value="MreD"/>
    <property type="match status" value="1"/>
</dbReference>
<dbReference type="GO" id="GO:0008360">
    <property type="term" value="P:regulation of cell shape"/>
    <property type="evidence" value="ECO:0007669"/>
    <property type="project" value="UniProtKB-KW"/>
</dbReference>
<dbReference type="AlphaFoldDB" id="A0A926E134"/>
<evidence type="ECO:0000256" key="8">
    <source>
        <dbReference type="SAM" id="Phobius"/>
    </source>
</evidence>
<organism evidence="9 10">
    <name type="scientific">Ligaoa zhengdingensis</name>
    <dbReference type="NCBI Taxonomy" id="2763658"/>
    <lineage>
        <taxon>Bacteria</taxon>
        <taxon>Bacillati</taxon>
        <taxon>Bacillota</taxon>
        <taxon>Clostridia</taxon>
        <taxon>Eubacteriales</taxon>
        <taxon>Oscillospiraceae</taxon>
        <taxon>Ligaoa</taxon>
    </lineage>
</organism>
<accession>A0A926E134</accession>
<protein>
    <submittedName>
        <fullName evidence="9">Rod shape-determining protein MreD</fullName>
    </submittedName>
</protein>
<evidence type="ECO:0000256" key="2">
    <source>
        <dbReference type="ARBA" id="ARBA00007776"/>
    </source>
</evidence>
<feature type="transmembrane region" description="Helical" evidence="8">
    <location>
        <begin position="137"/>
        <end position="160"/>
    </location>
</feature>
<comment type="caution">
    <text evidence="9">The sequence shown here is derived from an EMBL/GenBank/DDBJ whole genome shotgun (WGS) entry which is preliminary data.</text>
</comment>
<evidence type="ECO:0000256" key="6">
    <source>
        <dbReference type="ARBA" id="ARBA00022989"/>
    </source>
</evidence>
<feature type="transmembrane region" description="Helical" evidence="8">
    <location>
        <begin position="106"/>
        <end position="125"/>
    </location>
</feature>
<gene>
    <name evidence="9" type="primary">mreD</name>
    <name evidence="9" type="ORF">H8711_07975</name>
</gene>
<keyword evidence="10" id="KW-1185">Reference proteome</keyword>
<dbReference type="EMBL" id="JACRST010000010">
    <property type="protein sequence ID" value="MBC8546870.1"/>
    <property type="molecule type" value="Genomic_DNA"/>
</dbReference>
<evidence type="ECO:0000256" key="4">
    <source>
        <dbReference type="ARBA" id="ARBA00022692"/>
    </source>
</evidence>
<keyword evidence="6 8" id="KW-1133">Transmembrane helix</keyword>
<dbReference type="Proteomes" id="UP000653127">
    <property type="component" value="Unassembled WGS sequence"/>
</dbReference>
<dbReference type="GO" id="GO:0005886">
    <property type="term" value="C:plasma membrane"/>
    <property type="evidence" value="ECO:0007669"/>
    <property type="project" value="UniProtKB-SubCell"/>
</dbReference>
<dbReference type="InterPro" id="IPR007227">
    <property type="entry name" value="Cell_shape_determining_MreD"/>
</dbReference>
<dbReference type="RefSeq" id="WP_249282945.1">
    <property type="nucleotide sequence ID" value="NZ_JACRST010000010.1"/>
</dbReference>
<proteinExistence type="inferred from homology"/>
<name>A0A926E134_9FIRM</name>
<feature type="transmembrane region" description="Helical" evidence="8">
    <location>
        <begin position="6"/>
        <end position="25"/>
    </location>
</feature>
<evidence type="ECO:0000256" key="1">
    <source>
        <dbReference type="ARBA" id="ARBA00004651"/>
    </source>
</evidence>
<sequence>MTQKKHLYFVKYFTLVALLILLYVLQTTPRLFSILGVKPILVVPAAVCMAMFEGELTGGVMGALAGLLCDLASFTIFGFNGIIVMACCAAVGLLTIYYTQLKLTNALMLGLAVLLLRGVLEYFFYFQIWGFENGHRIFWYQTLPTVLYSTLAVIPLFYLIRSISGYFNRKLKT</sequence>
<keyword evidence="5" id="KW-0133">Cell shape</keyword>
<reference evidence="9" key="1">
    <citation type="submission" date="2020-08" db="EMBL/GenBank/DDBJ databases">
        <title>Genome public.</title>
        <authorList>
            <person name="Liu C."/>
            <person name="Sun Q."/>
        </authorList>
    </citation>
    <scope>NUCLEOTIDE SEQUENCE</scope>
    <source>
        <strain evidence="9">NSJ-31</strain>
    </source>
</reference>
<feature type="transmembrane region" description="Helical" evidence="8">
    <location>
        <begin position="72"/>
        <end position="99"/>
    </location>
</feature>
<evidence type="ECO:0000256" key="7">
    <source>
        <dbReference type="ARBA" id="ARBA00023136"/>
    </source>
</evidence>
<comment type="similarity">
    <text evidence="2">Belongs to the MreD family.</text>
</comment>
<evidence type="ECO:0000256" key="5">
    <source>
        <dbReference type="ARBA" id="ARBA00022960"/>
    </source>
</evidence>